<dbReference type="InterPro" id="IPR029045">
    <property type="entry name" value="ClpP/crotonase-like_dom_sf"/>
</dbReference>
<dbReference type="PANTHER" id="PTHR43459">
    <property type="entry name" value="ENOYL-COA HYDRATASE"/>
    <property type="match status" value="1"/>
</dbReference>
<dbReference type="SUPFAM" id="SSF52096">
    <property type="entry name" value="ClpP/crotonase"/>
    <property type="match status" value="1"/>
</dbReference>
<keyword evidence="2" id="KW-1185">Reference proteome</keyword>
<protein>
    <submittedName>
        <fullName evidence="1">Enoyl-CoA hydratase/carnithine racemase</fullName>
    </submittedName>
</protein>
<dbReference type="PANTHER" id="PTHR43459:SF1">
    <property type="entry name" value="EG:BACN32G11.4 PROTEIN"/>
    <property type="match status" value="1"/>
</dbReference>
<dbReference type="GO" id="GO:0003824">
    <property type="term" value="F:catalytic activity"/>
    <property type="evidence" value="ECO:0007669"/>
    <property type="project" value="UniProtKB-ARBA"/>
</dbReference>
<dbReference type="CDD" id="cd06558">
    <property type="entry name" value="crotonase-like"/>
    <property type="match status" value="1"/>
</dbReference>
<dbReference type="Gene3D" id="3.90.226.10">
    <property type="entry name" value="2-enoyl-CoA Hydratase, Chain A, domain 1"/>
    <property type="match status" value="1"/>
</dbReference>
<dbReference type="Proteomes" id="UP000533598">
    <property type="component" value="Unassembled WGS sequence"/>
</dbReference>
<organism evidence="1 2">
    <name type="scientific">Crossiella cryophila</name>
    <dbReference type="NCBI Taxonomy" id="43355"/>
    <lineage>
        <taxon>Bacteria</taxon>
        <taxon>Bacillati</taxon>
        <taxon>Actinomycetota</taxon>
        <taxon>Actinomycetes</taxon>
        <taxon>Pseudonocardiales</taxon>
        <taxon>Pseudonocardiaceae</taxon>
        <taxon>Crossiella</taxon>
    </lineage>
</organism>
<comment type="caution">
    <text evidence="1">The sequence shown here is derived from an EMBL/GenBank/DDBJ whole genome shotgun (WGS) entry which is preliminary data.</text>
</comment>
<name>A0A7W7CLT2_9PSEU</name>
<evidence type="ECO:0000313" key="2">
    <source>
        <dbReference type="Proteomes" id="UP000533598"/>
    </source>
</evidence>
<accession>A0A7W7CLT2</accession>
<proteinExistence type="predicted"/>
<dbReference type="InterPro" id="IPR001753">
    <property type="entry name" value="Enoyl-CoA_hydra/iso"/>
</dbReference>
<dbReference type="AlphaFoldDB" id="A0A7W7CLT2"/>
<evidence type="ECO:0000313" key="1">
    <source>
        <dbReference type="EMBL" id="MBB4682171.1"/>
    </source>
</evidence>
<dbReference type="RefSeq" id="WP_185009263.1">
    <property type="nucleotide sequence ID" value="NZ_BAAAUI010000037.1"/>
</dbReference>
<dbReference type="Pfam" id="PF00378">
    <property type="entry name" value="ECH_1"/>
    <property type="match status" value="1"/>
</dbReference>
<dbReference type="EMBL" id="JACHMH010000001">
    <property type="protein sequence ID" value="MBB4682171.1"/>
    <property type="molecule type" value="Genomic_DNA"/>
</dbReference>
<reference evidence="1 2" key="1">
    <citation type="submission" date="2020-08" db="EMBL/GenBank/DDBJ databases">
        <title>Sequencing the genomes of 1000 actinobacteria strains.</title>
        <authorList>
            <person name="Klenk H.-P."/>
        </authorList>
    </citation>
    <scope>NUCLEOTIDE SEQUENCE [LARGE SCALE GENOMIC DNA]</scope>
    <source>
        <strain evidence="1 2">DSM 44230</strain>
    </source>
</reference>
<sequence>MSDAVQVQEISPAHWQVTIDNPPINVFDTAVIEGLGTLLDRIEASEELRVVVFDSADPEFFLAHFDMSGASVEAARGIGPSGLPAISDLLTRLAAAPVLSIAKIRGRARGVGSEFVLACDVRFASRENAVLGQPEVGAGVIPGGGGAERLSHLVGRARALEIIIGADDFDAETAERYGYVNRAIPDAELDSFVDAFACRIASFDRRPIASAKRLVDRVTLPADEHLLESQRAFGATLAWPETQARVAALFRKGLQQPGDLELRFGHHLNGLLAD</sequence>
<gene>
    <name evidence="1" type="ORF">HNR67_008289</name>
</gene>